<sequence>MKELQKQIIQALAERLAPYGFVKRSGNCFTRDINKNVWQRIEFPPSYYHPGVKAIYPGIAVGYKDEFDLQRKFFNFHFPYPHYSYSTFYTMLLNLVRTDDLCWTFRKEEDIIPQIDDMTQTVVKKAIPYMDYISDRKNLIAEMESGFIYSKFETWCHTRLPIAYYLEGRNDLALWRLNYYIQKFETELSSYMKEDENSHSTNGARNKLQDYIEFAEKLKKVMETESR</sequence>
<proteinExistence type="predicted"/>
<accession>A0ABT4PH03</accession>
<evidence type="ECO:0000313" key="1">
    <source>
        <dbReference type="EMBL" id="MCZ8372330.1"/>
    </source>
</evidence>
<gene>
    <name evidence="1" type="ORF">O6P32_06350</name>
</gene>
<dbReference type="RefSeq" id="WP_269877493.1">
    <property type="nucleotide sequence ID" value="NZ_JAPZVM010000003.1"/>
</dbReference>
<reference evidence="1" key="1">
    <citation type="submission" date="2022-12" db="EMBL/GenBank/DDBJ databases">
        <title>Phocaeicola acetigenes sp. nov., isolated feces from a healthy human.</title>
        <authorList>
            <person name="Do H."/>
            <person name="Ha Y.B."/>
            <person name="Kim J.-S."/>
            <person name="Suh M.K."/>
            <person name="Kim H.S."/>
            <person name="Lee J.-S."/>
        </authorList>
    </citation>
    <scope>NUCLEOTIDE SEQUENCE</scope>
    <source>
        <strain evidence="1">KGMB11183</strain>
    </source>
</reference>
<organism evidence="1 2">
    <name type="scientific">Phocaeicola acetigenes</name>
    <dbReference type="NCBI Taxonomy" id="3016083"/>
    <lineage>
        <taxon>Bacteria</taxon>
        <taxon>Pseudomonadati</taxon>
        <taxon>Bacteroidota</taxon>
        <taxon>Bacteroidia</taxon>
        <taxon>Bacteroidales</taxon>
        <taxon>Bacteroidaceae</taxon>
        <taxon>Phocaeicola</taxon>
    </lineage>
</organism>
<protein>
    <recommendedName>
        <fullName evidence="3">Nucleotidyltransferase</fullName>
    </recommendedName>
</protein>
<dbReference type="EMBL" id="JAPZVM010000003">
    <property type="protein sequence ID" value="MCZ8372330.1"/>
    <property type="molecule type" value="Genomic_DNA"/>
</dbReference>
<comment type="caution">
    <text evidence="1">The sequence shown here is derived from an EMBL/GenBank/DDBJ whole genome shotgun (WGS) entry which is preliminary data.</text>
</comment>
<keyword evidence="2" id="KW-1185">Reference proteome</keyword>
<name>A0ABT4PH03_9BACT</name>
<evidence type="ECO:0008006" key="3">
    <source>
        <dbReference type="Google" id="ProtNLM"/>
    </source>
</evidence>
<dbReference type="Proteomes" id="UP001141933">
    <property type="component" value="Unassembled WGS sequence"/>
</dbReference>
<evidence type="ECO:0000313" key="2">
    <source>
        <dbReference type="Proteomes" id="UP001141933"/>
    </source>
</evidence>